<organism evidence="2 3">
    <name type="scientific">Hymenobacter metallilatus</name>
    <dbReference type="NCBI Taxonomy" id="2493666"/>
    <lineage>
        <taxon>Bacteria</taxon>
        <taxon>Pseudomonadati</taxon>
        <taxon>Bacteroidota</taxon>
        <taxon>Cytophagia</taxon>
        <taxon>Cytophagales</taxon>
        <taxon>Hymenobacteraceae</taxon>
        <taxon>Hymenobacter</taxon>
    </lineage>
</organism>
<accession>A0A3R9M9N7</accession>
<evidence type="ECO:0000313" key="3">
    <source>
        <dbReference type="Proteomes" id="UP000280066"/>
    </source>
</evidence>
<dbReference type="RefSeq" id="WP_125427464.1">
    <property type="nucleotide sequence ID" value="NZ_RWIS01000002.1"/>
</dbReference>
<keyword evidence="1" id="KW-0472">Membrane</keyword>
<dbReference type="OrthoDB" id="886688at2"/>
<feature type="transmembrane region" description="Helical" evidence="1">
    <location>
        <begin position="7"/>
        <end position="29"/>
    </location>
</feature>
<gene>
    <name evidence="2" type="ORF">EI290_05295</name>
</gene>
<reference evidence="2 3" key="1">
    <citation type="submission" date="2018-12" db="EMBL/GenBank/DDBJ databases">
        <authorList>
            <person name="Feng G."/>
            <person name="Zhu H."/>
        </authorList>
    </citation>
    <scope>NUCLEOTIDE SEQUENCE [LARGE SCALE GENOMIC DNA]</scope>
    <source>
        <strain evidence="2 3">9PBR-2</strain>
    </source>
</reference>
<name>A0A3R9M9N7_9BACT</name>
<evidence type="ECO:0000313" key="2">
    <source>
        <dbReference type="EMBL" id="RSK36297.1"/>
    </source>
</evidence>
<comment type="caution">
    <text evidence="2">The sequence shown here is derived from an EMBL/GenBank/DDBJ whole genome shotgun (WGS) entry which is preliminary data.</text>
</comment>
<evidence type="ECO:0000256" key="1">
    <source>
        <dbReference type="SAM" id="Phobius"/>
    </source>
</evidence>
<protein>
    <submittedName>
        <fullName evidence="2">Uncharacterized protein</fullName>
    </submittedName>
</protein>
<keyword evidence="1" id="KW-0812">Transmembrane</keyword>
<keyword evidence="3" id="KW-1185">Reference proteome</keyword>
<sequence>MFKLPSFTALFLCGIIGLISFMGATIWGMDHFYGTTTKALVDVMTFVRLLGLFISVMAPLLMLLKLFRKADNHMQG</sequence>
<keyword evidence="1" id="KW-1133">Transmembrane helix</keyword>
<dbReference type="AlphaFoldDB" id="A0A3R9M9N7"/>
<proteinExistence type="predicted"/>
<feature type="transmembrane region" description="Helical" evidence="1">
    <location>
        <begin position="49"/>
        <end position="67"/>
    </location>
</feature>
<dbReference type="Proteomes" id="UP000280066">
    <property type="component" value="Unassembled WGS sequence"/>
</dbReference>
<dbReference type="EMBL" id="RWIS01000002">
    <property type="protein sequence ID" value="RSK36297.1"/>
    <property type="molecule type" value="Genomic_DNA"/>
</dbReference>